<keyword evidence="3" id="KW-0732">Signal</keyword>
<dbReference type="PANTHER" id="PTHR14905:SF21">
    <property type="entry name" value="VWFA DOMAIN-CONTAINING PROTEIN"/>
    <property type="match status" value="1"/>
</dbReference>
<accession>K1QU42</accession>
<dbReference type="AlphaFoldDB" id="K1QU42"/>
<dbReference type="Gene3D" id="3.40.50.410">
    <property type="entry name" value="von Willebrand factor, type A domain"/>
    <property type="match status" value="1"/>
</dbReference>
<feature type="compositionally biased region" description="Polar residues" evidence="4">
    <location>
        <begin position="558"/>
        <end position="569"/>
    </location>
</feature>
<dbReference type="Pfam" id="PF25106">
    <property type="entry name" value="VWA_4"/>
    <property type="match status" value="1"/>
</dbReference>
<organism evidence="7">
    <name type="scientific">Magallana gigas</name>
    <name type="common">Pacific oyster</name>
    <name type="synonym">Crassostrea gigas</name>
    <dbReference type="NCBI Taxonomy" id="29159"/>
    <lineage>
        <taxon>Eukaryota</taxon>
        <taxon>Metazoa</taxon>
        <taxon>Spiralia</taxon>
        <taxon>Lophotrochozoa</taxon>
        <taxon>Mollusca</taxon>
        <taxon>Bivalvia</taxon>
        <taxon>Autobranchia</taxon>
        <taxon>Pteriomorphia</taxon>
        <taxon>Ostreida</taxon>
        <taxon>Ostreoidea</taxon>
        <taxon>Ostreidae</taxon>
        <taxon>Magallana</taxon>
    </lineage>
</organism>
<dbReference type="SUPFAM" id="SSF53300">
    <property type="entry name" value="vWA-like"/>
    <property type="match status" value="1"/>
</dbReference>
<proteinExistence type="predicted"/>
<keyword evidence="5" id="KW-0472">Membrane</keyword>
<dbReference type="InterPro" id="IPR056861">
    <property type="entry name" value="HMCN1-like_VWA"/>
</dbReference>
<feature type="compositionally biased region" description="Basic and acidic residues" evidence="4">
    <location>
        <begin position="507"/>
        <end position="517"/>
    </location>
</feature>
<dbReference type="EMBL" id="JH817213">
    <property type="protein sequence ID" value="EKC34784.1"/>
    <property type="molecule type" value="Genomic_DNA"/>
</dbReference>
<sequence>MFCVLDQESKQQFTKIIHEISGYESIVQRDKADKSFFHVYGEQIQIDRGLLKLVGPDVFRDIFGIHSREEIVKTSLTFVIDVTGSMSDDIEKVKIATKNILHEAKDSNCVPRIYVLVTFSGQANLTTIKSTTDFQIMLTWLDEITVRGGDGCAEYAMTGILKGQYYLSVNRGGGFQFHRVRRSSISVFEAIANATGGKVYETTTANVGEIVEKEIKDTFPSSNVFVTWFGIPATSTHDGTIFIPVDDYIKSLKIMVKSVFSLSELVCYYPNGDLRLHDASNITFSLTNIGEDLLDFVITITDGYSDISVQRGSLDGGKVMDSRTAHCIVTEYPKICPTEALNTGNCTFYKWNGGHCCIQTVVLSIIDKDGFFDQCSFTLSKQPLTIVQYHTTTEELTTLKEITSSHPATQDGHSKVIGISIGVSVLGVILMSIIVCIVRNVKVRCRQKTPVELSNYRSLERKEMETTEDLEIQSERQNLLIVDVTPGINENEDGNDSNSVNVSYCKKEEPKTAEKQKSSSKSSDYVNEETDTSSEAATTQKLQSPMKDPEKCFETKVVSESSVCPNEQTNNEDDTIVISGRRGHKEIRETGIL</sequence>
<evidence type="ECO:0000256" key="5">
    <source>
        <dbReference type="SAM" id="Phobius"/>
    </source>
</evidence>
<keyword evidence="5" id="KW-1133">Transmembrane helix</keyword>
<evidence type="ECO:0000256" key="3">
    <source>
        <dbReference type="ARBA" id="ARBA00022729"/>
    </source>
</evidence>
<dbReference type="PANTHER" id="PTHR14905">
    <property type="entry name" value="NG37"/>
    <property type="match status" value="1"/>
</dbReference>
<keyword evidence="2" id="KW-0964">Secreted</keyword>
<dbReference type="InParanoid" id="K1QU42"/>
<evidence type="ECO:0000256" key="2">
    <source>
        <dbReference type="ARBA" id="ARBA00022525"/>
    </source>
</evidence>
<evidence type="ECO:0000259" key="6">
    <source>
        <dbReference type="Pfam" id="PF25106"/>
    </source>
</evidence>
<gene>
    <name evidence="7" type="ORF">CGI_10016372</name>
</gene>
<keyword evidence="5" id="KW-0812">Transmembrane</keyword>
<evidence type="ECO:0000256" key="4">
    <source>
        <dbReference type="SAM" id="MobiDB-lite"/>
    </source>
</evidence>
<dbReference type="HOGENOM" id="CLU_460234_0_0_1"/>
<reference evidence="7" key="1">
    <citation type="journal article" date="2012" name="Nature">
        <title>The oyster genome reveals stress adaptation and complexity of shell formation.</title>
        <authorList>
            <person name="Zhang G."/>
            <person name="Fang X."/>
            <person name="Guo X."/>
            <person name="Li L."/>
            <person name="Luo R."/>
            <person name="Xu F."/>
            <person name="Yang P."/>
            <person name="Zhang L."/>
            <person name="Wang X."/>
            <person name="Qi H."/>
            <person name="Xiong Z."/>
            <person name="Que H."/>
            <person name="Xie Y."/>
            <person name="Holland P.W."/>
            <person name="Paps J."/>
            <person name="Zhu Y."/>
            <person name="Wu F."/>
            <person name="Chen Y."/>
            <person name="Wang J."/>
            <person name="Peng C."/>
            <person name="Meng J."/>
            <person name="Yang L."/>
            <person name="Liu J."/>
            <person name="Wen B."/>
            <person name="Zhang N."/>
            <person name="Huang Z."/>
            <person name="Zhu Q."/>
            <person name="Feng Y."/>
            <person name="Mount A."/>
            <person name="Hedgecock D."/>
            <person name="Xu Z."/>
            <person name="Liu Y."/>
            <person name="Domazet-Loso T."/>
            <person name="Du Y."/>
            <person name="Sun X."/>
            <person name="Zhang S."/>
            <person name="Liu B."/>
            <person name="Cheng P."/>
            <person name="Jiang X."/>
            <person name="Li J."/>
            <person name="Fan D."/>
            <person name="Wang W."/>
            <person name="Fu W."/>
            <person name="Wang T."/>
            <person name="Wang B."/>
            <person name="Zhang J."/>
            <person name="Peng Z."/>
            <person name="Li Y."/>
            <person name="Li N."/>
            <person name="Wang J."/>
            <person name="Chen M."/>
            <person name="He Y."/>
            <person name="Tan F."/>
            <person name="Song X."/>
            <person name="Zheng Q."/>
            <person name="Huang R."/>
            <person name="Yang H."/>
            <person name="Du X."/>
            <person name="Chen L."/>
            <person name="Yang M."/>
            <person name="Gaffney P.M."/>
            <person name="Wang S."/>
            <person name="Luo L."/>
            <person name="She Z."/>
            <person name="Ming Y."/>
            <person name="Huang W."/>
            <person name="Zhang S."/>
            <person name="Huang B."/>
            <person name="Zhang Y."/>
            <person name="Qu T."/>
            <person name="Ni P."/>
            <person name="Miao G."/>
            <person name="Wang J."/>
            <person name="Wang Q."/>
            <person name="Steinberg C.E."/>
            <person name="Wang H."/>
            <person name="Li N."/>
            <person name="Qian L."/>
            <person name="Zhang G."/>
            <person name="Li Y."/>
            <person name="Yang H."/>
            <person name="Liu X."/>
            <person name="Wang J."/>
            <person name="Yin Y."/>
            <person name="Wang J."/>
        </authorList>
    </citation>
    <scope>NUCLEOTIDE SEQUENCE [LARGE SCALE GENOMIC DNA]</scope>
    <source>
        <strain evidence="7">05x7-T-G4-1.051#20</strain>
    </source>
</reference>
<evidence type="ECO:0000313" key="7">
    <source>
        <dbReference type="EMBL" id="EKC34784.1"/>
    </source>
</evidence>
<feature type="domain" description="Hemicentin-1-like von Willebrand factor A" evidence="6">
    <location>
        <begin position="75"/>
        <end position="160"/>
    </location>
</feature>
<dbReference type="InterPro" id="IPR036465">
    <property type="entry name" value="vWFA_dom_sf"/>
</dbReference>
<dbReference type="InterPro" id="IPR052577">
    <property type="entry name" value="VWA7"/>
</dbReference>
<feature type="transmembrane region" description="Helical" evidence="5">
    <location>
        <begin position="416"/>
        <end position="438"/>
    </location>
</feature>
<name>K1QU42_MAGGI</name>
<protein>
    <recommendedName>
        <fullName evidence="6">Hemicentin-1-like von Willebrand factor A domain-containing protein</fullName>
    </recommendedName>
</protein>
<comment type="subcellular location">
    <subcellularLocation>
        <location evidence="1">Secreted</location>
    </subcellularLocation>
</comment>
<feature type="region of interest" description="Disordered" evidence="4">
    <location>
        <begin position="507"/>
        <end position="593"/>
    </location>
</feature>
<evidence type="ECO:0000256" key="1">
    <source>
        <dbReference type="ARBA" id="ARBA00004613"/>
    </source>
</evidence>